<accession>A0A3P6UMB4</accession>
<dbReference type="Pfam" id="PF01424">
    <property type="entry name" value="R3H"/>
    <property type="match status" value="1"/>
</dbReference>
<dbReference type="GO" id="GO:0016787">
    <property type="term" value="F:hydrolase activity"/>
    <property type="evidence" value="ECO:0007669"/>
    <property type="project" value="UniProtKB-KW"/>
</dbReference>
<dbReference type="InterPro" id="IPR036867">
    <property type="entry name" value="R3H_dom_sf"/>
</dbReference>
<keyword evidence="3" id="KW-0067">ATP-binding</keyword>
<feature type="region of interest" description="Disordered" evidence="4">
    <location>
        <begin position="1507"/>
        <end position="1544"/>
    </location>
</feature>
<evidence type="ECO:0000256" key="3">
    <source>
        <dbReference type="ARBA" id="ARBA00022840"/>
    </source>
</evidence>
<dbReference type="CDD" id="cd17917">
    <property type="entry name" value="DEXHc_RHA-like"/>
    <property type="match status" value="1"/>
</dbReference>
<feature type="region of interest" description="Disordered" evidence="4">
    <location>
        <begin position="1447"/>
        <end position="1474"/>
    </location>
</feature>
<dbReference type="PROSITE" id="PS51061">
    <property type="entry name" value="R3H"/>
    <property type="match status" value="1"/>
</dbReference>
<dbReference type="InterPro" id="IPR002464">
    <property type="entry name" value="DNA/RNA_helicase_DEAH_CS"/>
</dbReference>
<dbReference type="OrthoDB" id="5600252at2759"/>
<feature type="compositionally biased region" description="Basic and acidic residues" evidence="4">
    <location>
        <begin position="1460"/>
        <end position="1474"/>
    </location>
</feature>
<reference evidence="8 9" key="1">
    <citation type="submission" date="2018-08" db="EMBL/GenBank/DDBJ databases">
        <authorList>
            <person name="Laetsch R D."/>
            <person name="Stevens L."/>
            <person name="Kumar S."/>
            <person name="Blaxter L. M."/>
        </authorList>
    </citation>
    <scope>NUCLEOTIDE SEQUENCE [LARGE SCALE GENOMIC DNA]</scope>
</reference>
<gene>
    <name evidence="8" type="ORF">NLS_LOCUS4449</name>
</gene>
<dbReference type="PANTHER" id="PTHR18934">
    <property type="entry name" value="ATP-DEPENDENT RNA HELICASE"/>
    <property type="match status" value="1"/>
</dbReference>
<evidence type="ECO:0000259" key="7">
    <source>
        <dbReference type="PROSITE" id="PS51194"/>
    </source>
</evidence>
<dbReference type="PROSITE" id="PS51192">
    <property type="entry name" value="HELICASE_ATP_BIND_1"/>
    <property type="match status" value="1"/>
</dbReference>
<dbReference type="CDD" id="cd18791">
    <property type="entry name" value="SF2_C_RHA"/>
    <property type="match status" value="1"/>
</dbReference>
<evidence type="ECO:0000259" key="6">
    <source>
        <dbReference type="PROSITE" id="PS51192"/>
    </source>
</evidence>
<evidence type="ECO:0000256" key="4">
    <source>
        <dbReference type="SAM" id="MobiDB-lite"/>
    </source>
</evidence>
<protein>
    <recommendedName>
        <fullName evidence="10">RNA helicase</fullName>
    </recommendedName>
</protein>
<dbReference type="InterPro" id="IPR001374">
    <property type="entry name" value="R3H_dom"/>
</dbReference>
<feature type="compositionally biased region" description="Polar residues" evidence="4">
    <location>
        <begin position="1598"/>
        <end position="1608"/>
    </location>
</feature>
<feature type="domain" description="Helicase ATP-binding" evidence="6">
    <location>
        <begin position="182"/>
        <end position="347"/>
    </location>
</feature>
<feature type="region of interest" description="Disordered" evidence="4">
    <location>
        <begin position="1574"/>
        <end position="1608"/>
    </location>
</feature>
<dbReference type="InterPro" id="IPR027417">
    <property type="entry name" value="P-loop_NTPase"/>
</dbReference>
<dbReference type="InterPro" id="IPR014001">
    <property type="entry name" value="Helicase_ATP-bd"/>
</dbReference>
<evidence type="ECO:0008006" key="10">
    <source>
        <dbReference type="Google" id="ProtNLM"/>
    </source>
</evidence>
<feature type="compositionally biased region" description="Polar residues" evidence="4">
    <location>
        <begin position="1335"/>
        <end position="1355"/>
    </location>
</feature>
<dbReference type="Proteomes" id="UP000277928">
    <property type="component" value="Unassembled WGS sequence"/>
</dbReference>
<evidence type="ECO:0000256" key="2">
    <source>
        <dbReference type="ARBA" id="ARBA00022801"/>
    </source>
</evidence>
<proteinExistence type="predicted"/>
<dbReference type="GO" id="GO:0005524">
    <property type="term" value="F:ATP binding"/>
    <property type="evidence" value="ECO:0007669"/>
    <property type="project" value="UniProtKB-KW"/>
</dbReference>
<feature type="region of interest" description="Disordered" evidence="4">
    <location>
        <begin position="407"/>
        <end position="431"/>
    </location>
</feature>
<dbReference type="GO" id="GO:0003723">
    <property type="term" value="F:RNA binding"/>
    <property type="evidence" value="ECO:0007669"/>
    <property type="project" value="TreeGrafter"/>
</dbReference>
<dbReference type="Gene3D" id="3.30.1370.50">
    <property type="entry name" value="R3H-like domain"/>
    <property type="match status" value="1"/>
</dbReference>
<dbReference type="Pfam" id="PF00271">
    <property type="entry name" value="Helicase_C"/>
    <property type="match status" value="1"/>
</dbReference>
<dbReference type="Pfam" id="PF00270">
    <property type="entry name" value="DEAD"/>
    <property type="match status" value="1"/>
</dbReference>
<dbReference type="PROSITE" id="PS00690">
    <property type="entry name" value="DEAH_ATP_HELICASE"/>
    <property type="match status" value="1"/>
</dbReference>
<dbReference type="InterPro" id="IPR001650">
    <property type="entry name" value="Helicase_C-like"/>
</dbReference>
<dbReference type="CDD" id="cd02325">
    <property type="entry name" value="R3H"/>
    <property type="match status" value="1"/>
</dbReference>
<name>A0A3P6UMB4_LITSI</name>
<dbReference type="OMA" id="HEVCLHA"/>
<dbReference type="SMART" id="SM00393">
    <property type="entry name" value="R3H"/>
    <property type="match status" value="1"/>
</dbReference>
<feature type="domain" description="Helicase C-terminal" evidence="7">
    <location>
        <begin position="708"/>
        <end position="892"/>
    </location>
</feature>
<feature type="region of interest" description="Disordered" evidence="4">
    <location>
        <begin position="1"/>
        <end position="28"/>
    </location>
</feature>
<feature type="region of interest" description="Disordered" evidence="4">
    <location>
        <begin position="1309"/>
        <end position="1356"/>
    </location>
</feature>
<feature type="compositionally biased region" description="Basic and acidic residues" evidence="4">
    <location>
        <begin position="1325"/>
        <end position="1334"/>
    </location>
</feature>
<keyword evidence="9" id="KW-1185">Reference proteome</keyword>
<dbReference type="SMART" id="SM00490">
    <property type="entry name" value="HELICc"/>
    <property type="match status" value="1"/>
</dbReference>
<dbReference type="InterPro" id="IPR007502">
    <property type="entry name" value="Helicase-assoc_dom"/>
</dbReference>
<keyword evidence="1" id="KW-0547">Nucleotide-binding</keyword>
<feature type="domain" description="R3H" evidence="5">
    <location>
        <begin position="26"/>
        <end position="88"/>
    </location>
</feature>
<dbReference type="SMART" id="SM00487">
    <property type="entry name" value="DEXDc"/>
    <property type="match status" value="1"/>
</dbReference>
<dbReference type="STRING" id="42156.A0A3P6UMB4"/>
<dbReference type="Gene3D" id="1.20.120.1080">
    <property type="match status" value="1"/>
</dbReference>
<dbReference type="EMBL" id="UYRX01000286">
    <property type="protein sequence ID" value="VDK79294.1"/>
    <property type="molecule type" value="Genomic_DNA"/>
</dbReference>
<dbReference type="PANTHER" id="PTHR18934:SF213">
    <property type="entry name" value="3'-5' RNA HELICASE YTHDC2"/>
    <property type="match status" value="1"/>
</dbReference>
<feature type="compositionally biased region" description="Acidic residues" evidence="4">
    <location>
        <begin position="12"/>
        <end position="28"/>
    </location>
</feature>
<dbReference type="SMART" id="SM00847">
    <property type="entry name" value="HA2"/>
    <property type="match status" value="1"/>
</dbReference>
<evidence type="ECO:0000256" key="1">
    <source>
        <dbReference type="ARBA" id="ARBA00022741"/>
    </source>
</evidence>
<feature type="compositionally biased region" description="Polar residues" evidence="4">
    <location>
        <begin position="1508"/>
        <end position="1518"/>
    </location>
</feature>
<evidence type="ECO:0000313" key="8">
    <source>
        <dbReference type="EMBL" id="VDK79294.1"/>
    </source>
</evidence>
<dbReference type="SUPFAM" id="SSF52540">
    <property type="entry name" value="P-loop containing nucleoside triphosphate hydrolases"/>
    <property type="match status" value="1"/>
</dbReference>
<organism evidence="8 9">
    <name type="scientific">Litomosoides sigmodontis</name>
    <name type="common">Filarial nematode worm</name>
    <dbReference type="NCBI Taxonomy" id="42156"/>
    <lineage>
        <taxon>Eukaryota</taxon>
        <taxon>Metazoa</taxon>
        <taxon>Ecdysozoa</taxon>
        <taxon>Nematoda</taxon>
        <taxon>Chromadorea</taxon>
        <taxon>Rhabditida</taxon>
        <taxon>Spirurina</taxon>
        <taxon>Spiruromorpha</taxon>
        <taxon>Filarioidea</taxon>
        <taxon>Onchocercidae</taxon>
        <taxon>Litomosoides</taxon>
    </lineage>
</organism>
<sequence>MSRTFGQRSDFDFDDGFEQEERENDDSFEENIRRQLLKFRSGTEREIILEPLSIEKRKIVHCIAMNCGLKSHSIGSGCNRRVVVTRFPHVDLCTYTNARDSEPIILSIFQKRALSRFLTTFPLGYGDIDLYLRSGNASRQISSRCHANFNKPMLVPPFPSARHAMEDFRRSLPTYPMREEILKAIRNHKVTMIVGGTGCGKTTQVPQFILEDAAERQEGVRIFCTQPRRLPVLAVSARVAKERNEKLGLTVGYHIRLEQKTSEETVLTYCTSGVLLRLLTNDTNASNISHIILDEIHEREQKTDYLLIALRQALKNRDDLRIILMSATMEESRELFRRYFGPANVFCLDIPSTLHKVEMFYLPEILALTDYKHASSFTGGAFFGKTARSLNDDQAYSSFPQVDEFRSENYDDSKTQQGRSGKKKNGDETNTIYEIMPSRRIASSTATNDHSSPAVSRQLCPDSFLIRKSKKTMHQKRSALICRTQRNSLFLLHASRISSNSHEEKAYYTNCSGSSLTELYSKMNIRNNEQNGCYQEPTVYDGYHQMYPSHSGFAGFNYSQPPPNCVYTQQIPMTPYGMMASYVGGPQMMYATYHVVPAQNDCQNYYIMPQNIQDYAQSSKLYISTNNADGFGTQWNSNGSNYSNQGSLIPLSLSSTHSERRDATKCDQEYYVSCLRDRPRHFDPSYVEILRRTNLDTVYLVDSYMISGGEQWLESVDTDLTVAVINYCMDSPIHGSILVFLPGYEDILAVRDKAIKMQGCSTKPAIFTLHSQMGSQDQQRVFEPVGCGYRKVILSTNIAEASLTIDDVVFVIDCGKVKEKIYDHSTRVSQLKMTWIAKSNAEQRAGRAGRCRNGYCFRLFTAEDYARMNPTQLPEMKRSAIHEVCLHAKMFAPRKYSVRQFLLNAPEPPAAMAIDRSFEFLEQIGAVFKSRLEPSQMSHLTDNSYLSNSRNGEPELTDLGRHIVQLPLCPQLARFLLFGICLKCLSPVLTLVATLSHRDPFVLPPSGEREERNSAMMARNIFAGFDYSDHMTFLRIYNAFVKLPFHRQLNFCMANYLSLNAMRMIVGIRQQLFIELQRLHLLPASCRSADDSDLNRYGNSWPMIQAAIVAGSYPNIGFTRSGGQIRKIRTSNEVASLPFGCAVKRQASSARMRVGKLGKPEPVIEYLAFQELSKTGDNLSVVPPLTVLLFAGPIHLKREVLDDYSIGDEFALNDDADTDSNTDECVFALEPWLVFRWKFEDMQLMLKLRVKLMTYFTFVMKQPDRTETEEARELLATINEILLEDHFRAGFAECTDLPRFRERSPNSTNIEAANERSVRRQLSGHTDEQYERETSVSSSYLVTRSHRPMQSNGISNADCRADFCGGPGMQSLEMGENIDNNGRLSYRSEEGNAIASIHSNEPGDDTFIQISLPPEEEQVPEDPCMSMSTLEEAEITKCRQVLTMNVTEERNSTSGGDDLSQERSAEESNERQEMLNDTVTVVQRSENSVQDHVRSDDQRIRRMFRQFVNRSRPQSTRSADIANEEQQEQRSNEEGRERRRENHRRDWHWRKNTPACCIPPSDAYRMPLAYFRGGRKSSRYRGSPLRGRSKVTRKDDLTSPQLISDQTT</sequence>
<dbReference type="PROSITE" id="PS51194">
    <property type="entry name" value="HELICASE_CTER"/>
    <property type="match status" value="1"/>
</dbReference>
<keyword evidence="2" id="KW-0378">Hydrolase</keyword>
<dbReference type="GO" id="GO:0004386">
    <property type="term" value="F:helicase activity"/>
    <property type="evidence" value="ECO:0007669"/>
    <property type="project" value="TreeGrafter"/>
</dbReference>
<dbReference type="InterPro" id="IPR011545">
    <property type="entry name" value="DEAD/DEAH_box_helicase_dom"/>
</dbReference>
<dbReference type="Gene3D" id="3.40.50.300">
    <property type="entry name" value="P-loop containing nucleotide triphosphate hydrolases"/>
    <property type="match status" value="2"/>
</dbReference>
<dbReference type="SUPFAM" id="SSF82708">
    <property type="entry name" value="R3H domain"/>
    <property type="match status" value="1"/>
</dbReference>
<feature type="compositionally biased region" description="Basic and acidic residues" evidence="4">
    <location>
        <begin position="1527"/>
        <end position="1544"/>
    </location>
</feature>
<evidence type="ECO:0000259" key="5">
    <source>
        <dbReference type="PROSITE" id="PS51061"/>
    </source>
</evidence>
<dbReference type="Pfam" id="PF21010">
    <property type="entry name" value="HA2_C"/>
    <property type="match status" value="1"/>
</dbReference>
<evidence type="ECO:0000313" key="9">
    <source>
        <dbReference type="Proteomes" id="UP000277928"/>
    </source>
</evidence>